<sequence length="84" mass="8708">MAFTVKGKSYNVANIRKSIVAFLGTLITFIGSFALLVNDVLPAEWVAGVGIAGAVLTGVVAFLIKNAALIDGIDGVDPEDTPLF</sequence>
<evidence type="ECO:0000313" key="2">
    <source>
        <dbReference type="EMBL" id="ASZ74906.1"/>
    </source>
</evidence>
<evidence type="ECO:0000313" key="3">
    <source>
        <dbReference type="Proteomes" id="UP000231419"/>
    </source>
</evidence>
<dbReference type="Proteomes" id="UP000231419">
    <property type="component" value="Segment"/>
</dbReference>
<keyword evidence="1" id="KW-0472">Membrane</keyword>
<proteinExistence type="predicted"/>
<keyword evidence="1" id="KW-1133">Transmembrane helix</keyword>
<gene>
    <name evidence="2" type="ORF">SEA_TRINA_92</name>
</gene>
<evidence type="ECO:0008006" key="4">
    <source>
        <dbReference type="Google" id="ProtNLM"/>
    </source>
</evidence>
<keyword evidence="1" id="KW-0812">Transmembrane</keyword>
<organism evidence="2 3">
    <name type="scientific">Rhodococcus phage Trina</name>
    <dbReference type="NCBI Taxonomy" id="2027905"/>
    <lineage>
        <taxon>Viruses</taxon>
        <taxon>Duplodnaviria</taxon>
        <taxon>Heunggongvirae</taxon>
        <taxon>Uroviricota</taxon>
        <taxon>Caudoviricetes</taxon>
        <taxon>Trinavirus</taxon>
        <taxon>Trinavirus trina</taxon>
    </lineage>
</organism>
<evidence type="ECO:0000256" key="1">
    <source>
        <dbReference type="SAM" id="Phobius"/>
    </source>
</evidence>
<feature type="transmembrane region" description="Helical" evidence="1">
    <location>
        <begin position="43"/>
        <end position="64"/>
    </location>
</feature>
<protein>
    <recommendedName>
        <fullName evidence="4">Holin</fullName>
    </recommendedName>
</protein>
<name>A0A2D1A431_9CAUD</name>
<dbReference type="EMBL" id="MF668286">
    <property type="protein sequence ID" value="ASZ74906.1"/>
    <property type="molecule type" value="Genomic_DNA"/>
</dbReference>
<keyword evidence="3" id="KW-1185">Reference proteome</keyword>
<reference evidence="3" key="1">
    <citation type="submission" date="2017-08" db="EMBL/GenBank/DDBJ databases">
        <authorList>
            <person name="de Groot N.N."/>
        </authorList>
    </citation>
    <scope>NUCLEOTIDE SEQUENCE [LARGE SCALE GENOMIC DNA]</scope>
</reference>
<accession>A0A2D1A431</accession>
<feature type="transmembrane region" description="Helical" evidence="1">
    <location>
        <begin position="20"/>
        <end position="37"/>
    </location>
</feature>